<evidence type="ECO:0000313" key="1">
    <source>
        <dbReference type="EMBL" id="OFC71253.1"/>
    </source>
</evidence>
<keyword evidence="2" id="KW-1185">Reference proteome</keyword>
<dbReference type="RefSeq" id="WP_070124877.1">
    <property type="nucleotide sequence ID" value="NZ_MDHN01000015.1"/>
</dbReference>
<sequence length="88" mass="9889">MIERVLSIEIAKGTWMLDVVAERNDNGIYDLVYPKKEATVHVHEEHMYALEYSISAPEGTEFKIYLDGELLLDDTVGDTGICRGSTVI</sequence>
<dbReference type="OrthoDB" id="6332402at2"/>
<dbReference type="Proteomes" id="UP000175691">
    <property type="component" value="Unassembled WGS sequence"/>
</dbReference>
<gene>
    <name evidence="1" type="ORF">BFC18_08825</name>
</gene>
<organism evidence="1 2">
    <name type="scientific">Alteromonas confluentis</name>
    <dbReference type="NCBI Taxonomy" id="1656094"/>
    <lineage>
        <taxon>Bacteria</taxon>
        <taxon>Pseudomonadati</taxon>
        <taxon>Pseudomonadota</taxon>
        <taxon>Gammaproteobacteria</taxon>
        <taxon>Alteromonadales</taxon>
        <taxon>Alteromonadaceae</taxon>
        <taxon>Alteromonas/Salinimonas group</taxon>
        <taxon>Alteromonas</taxon>
    </lineage>
</organism>
<evidence type="ECO:0000313" key="2">
    <source>
        <dbReference type="Proteomes" id="UP000175691"/>
    </source>
</evidence>
<proteinExistence type="predicted"/>
<dbReference type="AlphaFoldDB" id="A0A1E7ZCK0"/>
<comment type="caution">
    <text evidence="1">The sequence shown here is derived from an EMBL/GenBank/DDBJ whole genome shotgun (WGS) entry which is preliminary data.</text>
</comment>
<name>A0A1E7ZCK0_9ALTE</name>
<accession>A0A1E7ZCK0</accession>
<reference evidence="1 2" key="1">
    <citation type="submission" date="2016-08" db="EMBL/GenBank/DDBJ databases">
        <authorList>
            <person name="Seilhamer J.J."/>
        </authorList>
    </citation>
    <scope>NUCLEOTIDE SEQUENCE [LARGE SCALE GENOMIC DNA]</scope>
    <source>
        <strain evidence="1 2">KCTC 42603</strain>
    </source>
</reference>
<protein>
    <submittedName>
        <fullName evidence="1">Uncharacterized protein</fullName>
    </submittedName>
</protein>
<dbReference type="EMBL" id="MDHN01000015">
    <property type="protein sequence ID" value="OFC71253.1"/>
    <property type="molecule type" value="Genomic_DNA"/>
</dbReference>